<evidence type="ECO:0000313" key="3">
    <source>
        <dbReference type="EMBL" id="OGY37029.1"/>
    </source>
</evidence>
<evidence type="ECO:0008006" key="5">
    <source>
        <dbReference type="Google" id="ProtNLM"/>
    </source>
</evidence>
<dbReference type="Pfam" id="PF01075">
    <property type="entry name" value="Glyco_transf_9"/>
    <property type="match status" value="1"/>
</dbReference>
<dbReference type="InterPro" id="IPR051199">
    <property type="entry name" value="LPS_LOS_Heptosyltrfase"/>
</dbReference>
<dbReference type="GO" id="GO:0008713">
    <property type="term" value="F:ADP-heptose-lipopolysaccharide heptosyltransferase activity"/>
    <property type="evidence" value="ECO:0007669"/>
    <property type="project" value="TreeGrafter"/>
</dbReference>
<keyword evidence="2" id="KW-0808">Transferase</keyword>
<reference evidence="3 4" key="1">
    <citation type="journal article" date="2016" name="Nat. Commun.">
        <title>Thousands of microbial genomes shed light on interconnected biogeochemical processes in an aquifer system.</title>
        <authorList>
            <person name="Anantharaman K."/>
            <person name="Brown C.T."/>
            <person name="Hug L.A."/>
            <person name="Sharon I."/>
            <person name="Castelle C.J."/>
            <person name="Probst A.J."/>
            <person name="Thomas B.C."/>
            <person name="Singh A."/>
            <person name="Wilkins M.J."/>
            <person name="Karaoz U."/>
            <person name="Brodie E.L."/>
            <person name="Williams K.H."/>
            <person name="Hubbard S.S."/>
            <person name="Banfield J.F."/>
        </authorList>
    </citation>
    <scope>NUCLEOTIDE SEQUENCE [LARGE SCALE GENOMIC DNA]</scope>
</reference>
<name>A0A1G1XAJ8_9BACT</name>
<dbReference type="InterPro" id="IPR002201">
    <property type="entry name" value="Glyco_trans_9"/>
</dbReference>
<keyword evidence="1" id="KW-0328">Glycosyltransferase</keyword>
<protein>
    <recommendedName>
        <fullName evidence="5">Glycosyl transferase family 9</fullName>
    </recommendedName>
</protein>
<sequence length="358" mass="40567">MSNHFVKHQKQFLIRHAGNMGDMVFFVPPILETLKTVYPDCHITFITAWGFKEKNHGYGKRNQGGFCISLMMHNPHIDQLVHWHDQKTSLKGSICIEEGRHIPTWSREYYENQKKSELWDGVFELDVGIAQGENPMKRLYKHIGMQNETNTNYKLYFSDYDLAVAKHIMSKYPHPRIVLLEGLEGASTRGWDADKIPSLEHAISRTYSAAPIWFGAKYIHEYQGRPLTLRENIATLMHCDAAIGVLSGPLHFAAAVGLPVLTLLCDQPIHRADPAYFLNKSIADDTKKHRTLLGPTGYEMGFLKEGSTQINLTPAEWAQQKYADWNNPGVQGKKSCLSVITVHEIMAALADMVHNPSI</sequence>
<evidence type="ECO:0000313" key="4">
    <source>
        <dbReference type="Proteomes" id="UP000177941"/>
    </source>
</evidence>
<gene>
    <name evidence="3" type="ORF">A3E36_00360</name>
</gene>
<accession>A0A1G1XAJ8</accession>
<dbReference type="PANTHER" id="PTHR30160">
    <property type="entry name" value="TETRAACYLDISACCHARIDE 4'-KINASE-RELATED"/>
    <property type="match status" value="1"/>
</dbReference>
<dbReference type="EMBL" id="MHHS01000021">
    <property type="protein sequence ID" value="OGY37029.1"/>
    <property type="molecule type" value="Genomic_DNA"/>
</dbReference>
<dbReference type="SUPFAM" id="SSF53756">
    <property type="entry name" value="UDP-Glycosyltransferase/glycogen phosphorylase"/>
    <property type="match status" value="1"/>
</dbReference>
<dbReference type="GO" id="GO:0005829">
    <property type="term" value="C:cytosol"/>
    <property type="evidence" value="ECO:0007669"/>
    <property type="project" value="TreeGrafter"/>
</dbReference>
<dbReference type="AlphaFoldDB" id="A0A1G1XAJ8"/>
<dbReference type="Gene3D" id="3.40.50.2000">
    <property type="entry name" value="Glycogen Phosphorylase B"/>
    <property type="match status" value="2"/>
</dbReference>
<evidence type="ECO:0000256" key="2">
    <source>
        <dbReference type="ARBA" id="ARBA00022679"/>
    </source>
</evidence>
<dbReference type="GO" id="GO:0009244">
    <property type="term" value="P:lipopolysaccharide core region biosynthetic process"/>
    <property type="evidence" value="ECO:0007669"/>
    <property type="project" value="TreeGrafter"/>
</dbReference>
<proteinExistence type="predicted"/>
<evidence type="ECO:0000256" key="1">
    <source>
        <dbReference type="ARBA" id="ARBA00022676"/>
    </source>
</evidence>
<dbReference type="Proteomes" id="UP000177941">
    <property type="component" value="Unassembled WGS sequence"/>
</dbReference>
<comment type="caution">
    <text evidence="3">The sequence shown here is derived from an EMBL/GenBank/DDBJ whole genome shotgun (WGS) entry which is preliminary data.</text>
</comment>
<organism evidence="3 4">
    <name type="scientific">Candidatus Andersenbacteria bacterium RIFCSPHIGHO2_12_FULL_45_11b</name>
    <dbReference type="NCBI Taxonomy" id="1797282"/>
    <lineage>
        <taxon>Bacteria</taxon>
        <taxon>Candidatus Anderseniibacteriota</taxon>
    </lineage>
</organism>